<feature type="compositionally biased region" description="Low complexity" evidence="1">
    <location>
        <begin position="57"/>
        <end position="78"/>
    </location>
</feature>
<dbReference type="KEGG" id="phb:HYN04_02310"/>
<feature type="compositionally biased region" description="Pro residues" evidence="1">
    <location>
        <begin position="79"/>
        <end position="88"/>
    </location>
</feature>
<accession>A0A2Z3HRC6</accession>
<reference evidence="3" key="1">
    <citation type="submission" date="2018-05" db="EMBL/GenBank/DDBJ databases">
        <title>Genome sequencing of Phenylobacterium sp. HYN0004.</title>
        <authorList>
            <person name="Yi H."/>
            <person name="Baek C."/>
        </authorList>
    </citation>
    <scope>NUCLEOTIDE SEQUENCE [LARGE SCALE GENOMIC DNA]</scope>
    <source>
        <strain evidence="3">HYN0004</strain>
    </source>
</reference>
<organism evidence="2 3">
    <name type="scientific">Phenylobacterium parvum</name>
    <dbReference type="NCBI Taxonomy" id="2201350"/>
    <lineage>
        <taxon>Bacteria</taxon>
        <taxon>Pseudomonadati</taxon>
        <taxon>Pseudomonadota</taxon>
        <taxon>Alphaproteobacteria</taxon>
        <taxon>Caulobacterales</taxon>
        <taxon>Caulobacteraceae</taxon>
        <taxon>Phenylobacterium</taxon>
    </lineage>
</organism>
<dbReference type="AlphaFoldDB" id="A0A2Z3HRC6"/>
<name>A0A2Z3HRC6_9CAUL</name>
<gene>
    <name evidence="2" type="ORF">HYN04_02310</name>
</gene>
<dbReference type="RefSeq" id="WP_110449265.1">
    <property type="nucleotide sequence ID" value="NZ_CP029479.1"/>
</dbReference>
<evidence type="ECO:0000313" key="2">
    <source>
        <dbReference type="EMBL" id="AWM76696.1"/>
    </source>
</evidence>
<protein>
    <submittedName>
        <fullName evidence="2">Uncharacterized protein</fullName>
    </submittedName>
</protein>
<evidence type="ECO:0000313" key="3">
    <source>
        <dbReference type="Proteomes" id="UP000247763"/>
    </source>
</evidence>
<keyword evidence="3" id="KW-1185">Reference proteome</keyword>
<feature type="region of interest" description="Disordered" evidence="1">
    <location>
        <begin position="55"/>
        <end position="88"/>
    </location>
</feature>
<evidence type="ECO:0000256" key="1">
    <source>
        <dbReference type="SAM" id="MobiDB-lite"/>
    </source>
</evidence>
<proteinExistence type="predicted"/>
<dbReference type="EMBL" id="CP029479">
    <property type="protein sequence ID" value="AWM76696.1"/>
    <property type="molecule type" value="Genomic_DNA"/>
</dbReference>
<sequence length="88" mass="9131">MSDRLFFGGLTLVAAALIALAMVWPQGLGARSPGPFGSVPVQQRPEVQAAMRREAEANNARLQKAREAVAAARAATEGAPPPPAEPAK</sequence>
<dbReference type="Proteomes" id="UP000247763">
    <property type="component" value="Chromosome"/>
</dbReference>